<dbReference type="EMBL" id="JACHXZ010000003">
    <property type="protein sequence ID" value="MBB3169296.1"/>
    <property type="molecule type" value="Genomic_DNA"/>
</dbReference>
<evidence type="ECO:0000313" key="2">
    <source>
        <dbReference type="Proteomes" id="UP000559987"/>
    </source>
</evidence>
<protein>
    <submittedName>
        <fullName evidence="1">Uncharacterized protein</fullName>
    </submittedName>
</protein>
<comment type="caution">
    <text evidence="1">The sequence shown here is derived from an EMBL/GenBank/DDBJ whole genome shotgun (WGS) entry which is preliminary data.</text>
</comment>
<dbReference type="RefSeq" id="WP_183910777.1">
    <property type="nucleotide sequence ID" value="NZ_JACHXZ010000003.1"/>
</dbReference>
<evidence type="ECO:0000313" key="1">
    <source>
        <dbReference type="EMBL" id="MBB3169296.1"/>
    </source>
</evidence>
<proteinExistence type="predicted"/>
<name>A0A839UTK3_9GAMM</name>
<keyword evidence="2" id="KW-1185">Reference proteome</keyword>
<reference evidence="1 2" key="1">
    <citation type="submission" date="2020-08" db="EMBL/GenBank/DDBJ databases">
        <title>Genomic Encyclopedia of Type Strains, Phase III (KMG-III): the genomes of soil and plant-associated and newly described type strains.</title>
        <authorList>
            <person name="Whitman W."/>
        </authorList>
    </citation>
    <scope>NUCLEOTIDE SEQUENCE [LARGE SCALE GENOMIC DNA]</scope>
    <source>
        <strain evidence="1 2">CECT 8571</strain>
    </source>
</reference>
<accession>A0A839UTK3</accession>
<gene>
    <name evidence="1" type="ORF">FHS30_002504</name>
</gene>
<dbReference type="AlphaFoldDB" id="A0A839UTK3"/>
<sequence>MAHSRFIAPQSLDDQLSESRICVEIRRLEQRIHTLQQASPPDTAGIAALANQLRERLMVLHWSRGHRLNTL</sequence>
<dbReference type="Proteomes" id="UP000559987">
    <property type="component" value="Unassembled WGS sequence"/>
</dbReference>
<organism evidence="1 2">
    <name type="scientific">Simiduia aestuariiviva</name>
    <dbReference type="NCBI Taxonomy" id="1510459"/>
    <lineage>
        <taxon>Bacteria</taxon>
        <taxon>Pseudomonadati</taxon>
        <taxon>Pseudomonadota</taxon>
        <taxon>Gammaproteobacteria</taxon>
        <taxon>Cellvibrionales</taxon>
        <taxon>Cellvibrionaceae</taxon>
        <taxon>Simiduia</taxon>
    </lineage>
</organism>